<protein>
    <submittedName>
        <fullName evidence="2">WD repeat-containing protein 25</fullName>
    </submittedName>
</protein>
<feature type="compositionally biased region" description="Polar residues" evidence="1">
    <location>
        <begin position="8"/>
        <end position="19"/>
    </location>
</feature>
<name>A0A091CUE0_FUKDA</name>
<dbReference type="AlphaFoldDB" id="A0A091CUE0"/>
<evidence type="ECO:0000256" key="1">
    <source>
        <dbReference type="SAM" id="MobiDB-lite"/>
    </source>
</evidence>
<dbReference type="EMBL" id="KN123813">
    <property type="protein sequence ID" value="KFO23139.1"/>
    <property type="molecule type" value="Genomic_DNA"/>
</dbReference>
<sequence length="102" mass="10903">MQGEYTANPGTLSSSTTAPEFQARAAGAPTRDFRSCATAYLDLFSAAWPYRMYRCGARKGPGGRLCCVGCEGSPCGGFLATGSAYGWVLMWSFYTASHQCTM</sequence>
<evidence type="ECO:0000313" key="3">
    <source>
        <dbReference type="Proteomes" id="UP000028990"/>
    </source>
</evidence>
<dbReference type="Proteomes" id="UP000028990">
    <property type="component" value="Unassembled WGS sequence"/>
</dbReference>
<evidence type="ECO:0000313" key="2">
    <source>
        <dbReference type="EMBL" id="KFO23139.1"/>
    </source>
</evidence>
<keyword evidence="3" id="KW-1185">Reference proteome</keyword>
<accession>A0A091CUE0</accession>
<proteinExistence type="predicted"/>
<reference evidence="2 3" key="1">
    <citation type="submission" date="2013-11" db="EMBL/GenBank/DDBJ databases">
        <title>The Damaraland mole rat (Fukomys damarensis) genome and evolution of African mole rats.</title>
        <authorList>
            <person name="Gladyshev V.N."/>
            <person name="Fang X."/>
        </authorList>
    </citation>
    <scope>NUCLEOTIDE SEQUENCE [LARGE SCALE GENOMIC DNA]</scope>
    <source>
        <tissue evidence="2">Liver</tissue>
    </source>
</reference>
<gene>
    <name evidence="2" type="ORF">H920_15477</name>
</gene>
<organism evidence="2 3">
    <name type="scientific">Fukomys damarensis</name>
    <name type="common">Damaraland mole rat</name>
    <name type="synonym">Cryptomys damarensis</name>
    <dbReference type="NCBI Taxonomy" id="885580"/>
    <lineage>
        <taxon>Eukaryota</taxon>
        <taxon>Metazoa</taxon>
        <taxon>Chordata</taxon>
        <taxon>Craniata</taxon>
        <taxon>Vertebrata</taxon>
        <taxon>Euteleostomi</taxon>
        <taxon>Mammalia</taxon>
        <taxon>Eutheria</taxon>
        <taxon>Euarchontoglires</taxon>
        <taxon>Glires</taxon>
        <taxon>Rodentia</taxon>
        <taxon>Hystricomorpha</taxon>
        <taxon>Bathyergidae</taxon>
        <taxon>Fukomys</taxon>
    </lineage>
</organism>
<feature type="region of interest" description="Disordered" evidence="1">
    <location>
        <begin position="1"/>
        <end position="30"/>
    </location>
</feature>